<evidence type="ECO:0000259" key="14">
    <source>
        <dbReference type="PROSITE" id="PS51194"/>
    </source>
</evidence>
<dbReference type="FunFam" id="3.40.1440.60:FF:000001">
    <property type="entry name" value="Primosomal protein N"/>
    <property type="match status" value="1"/>
</dbReference>
<evidence type="ECO:0000256" key="12">
    <source>
        <dbReference type="HAMAP-Rule" id="MF_00983"/>
    </source>
</evidence>
<keyword evidence="5 12" id="KW-0378">Hydrolase</keyword>
<comment type="similarity">
    <text evidence="12">Belongs to the helicase family. PriA subfamily.</text>
</comment>
<dbReference type="OrthoDB" id="9759544at2"/>
<feature type="binding site" evidence="12">
    <location>
        <position position="582"/>
    </location>
    <ligand>
        <name>Zn(2+)</name>
        <dbReference type="ChEBI" id="CHEBI:29105"/>
        <label>1</label>
    </ligand>
</feature>
<keyword evidence="10 12" id="KW-0413">Isomerase</keyword>
<keyword evidence="8 12" id="KW-0067">ATP-binding</keyword>
<keyword evidence="7 12" id="KW-0862">Zinc</keyword>
<dbReference type="PROSITE" id="PS51192">
    <property type="entry name" value="HELICASE_ATP_BIND_1"/>
    <property type="match status" value="1"/>
</dbReference>
<dbReference type="InterPro" id="IPR041222">
    <property type="entry name" value="PriA_3primeBD"/>
</dbReference>
<keyword evidence="9 12" id="KW-0238">DNA-binding</keyword>
<dbReference type="CDD" id="cd18804">
    <property type="entry name" value="SF2_C_priA"/>
    <property type="match status" value="1"/>
</dbReference>
<dbReference type="NCBIfam" id="NF004066">
    <property type="entry name" value="PRK05580.1-3"/>
    <property type="match status" value="1"/>
</dbReference>
<comment type="catalytic activity">
    <reaction evidence="12">
        <text>Couples ATP hydrolysis with the unwinding of duplex DNA by translocating in the 3'-5' direction.</text>
        <dbReference type="EC" id="5.6.2.4"/>
    </reaction>
</comment>
<dbReference type="GO" id="GO:0043138">
    <property type="term" value="F:3'-5' DNA helicase activity"/>
    <property type="evidence" value="ECO:0007669"/>
    <property type="project" value="UniProtKB-EC"/>
</dbReference>
<proteinExistence type="inferred from homology"/>
<dbReference type="InterPro" id="IPR001650">
    <property type="entry name" value="Helicase_C-like"/>
</dbReference>
<dbReference type="Gene3D" id="3.40.1440.60">
    <property type="entry name" value="PriA, 3(prime) DNA-binding domain"/>
    <property type="match status" value="1"/>
</dbReference>
<reference evidence="15 16" key="1">
    <citation type="submission" date="2017-07" db="EMBL/GenBank/DDBJ databases">
        <title>Genome sequencing and assembly of Paenibacillus rigui.</title>
        <authorList>
            <person name="Mayilraj S."/>
        </authorList>
    </citation>
    <scope>NUCLEOTIDE SEQUENCE [LARGE SCALE GENOMIC DNA]</scope>
    <source>
        <strain evidence="15 16">JCM 16352</strain>
    </source>
</reference>
<feature type="binding site" evidence="12">
    <location>
        <position position="591"/>
    </location>
    <ligand>
        <name>Zn(2+)</name>
        <dbReference type="ChEBI" id="CHEBI:29105"/>
        <label>2</label>
    </ligand>
</feature>
<evidence type="ECO:0000256" key="5">
    <source>
        <dbReference type="ARBA" id="ARBA00022801"/>
    </source>
</evidence>
<dbReference type="PANTHER" id="PTHR30580">
    <property type="entry name" value="PRIMOSOMAL PROTEIN N"/>
    <property type="match status" value="1"/>
</dbReference>
<dbReference type="InterPro" id="IPR042115">
    <property type="entry name" value="PriA_3primeBD_sf"/>
</dbReference>
<dbReference type="SMART" id="SM00490">
    <property type="entry name" value="HELICc"/>
    <property type="match status" value="1"/>
</dbReference>
<dbReference type="Proteomes" id="UP000215509">
    <property type="component" value="Unassembled WGS sequence"/>
</dbReference>
<comment type="subunit">
    <text evidence="12">Component of the replication restart primosome.</text>
</comment>
<dbReference type="SMART" id="SM00487">
    <property type="entry name" value="DEXDc"/>
    <property type="match status" value="1"/>
</dbReference>
<feature type="binding site" evidence="12">
    <location>
        <position position="588"/>
    </location>
    <ligand>
        <name>Zn(2+)</name>
        <dbReference type="ChEBI" id="CHEBI:29105"/>
        <label>2</label>
    </ligand>
</feature>
<dbReference type="Pfam" id="PF17764">
    <property type="entry name" value="PriA_3primeBD"/>
    <property type="match status" value="1"/>
</dbReference>
<dbReference type="GO" id="GO:0006269">
    <property type="term" value="P:DNA replication, synthesis of primer"/>
    <property type="evidence" value="ECO:0007669"/>
    <property type="project" value="UniProtKB-KW"/>
</dbReference>
<comment type="function">
    <text evidence="12">Initiates the restart of stalled replication forks, which reloads the replicative helicase on sites other than the origin of replication. Recognizes and binds to abandoned replication forks and remodels them to uncover a helicase loading site. Promotes assembly of the primosome at these replication forks.</text>
</comment>
<dbReference type="CDD" id="cd17929">
    <property type="entry name" value="DEXHc_priA"/>
    <property type="match status" value="1"/>
</dbReference>
<dbReference type="EMBL" id="NMQW01000017">
    <property type="protein sequence ID" value="OXM85859.1"/>
    <property type="molecule type" value="Genomic_DNA"/>
</dbReference>
<dbReference type="GO" id="GO:0016887">
    <property type="term" value="F:ATP hydrolysis activity"/>
    <property type="evidence" value="ECO:0007669"/>
    <property type="project" value="RHEA"/>
</dbReference>
<dbReference type="GO" id="GO:0008270">
    <property type="term" value="F:zinc ion binding"/>
    <property type="evidence" value="ECO:0007669"/>
    <property type="project" value="UniProtKB-UniRule"/>
</dbReference>
<evidence type="ECO:0000256" key="2">
    <source>
        <dbReference type="ARBA" id="ARBA00022705"/>
    </source>
</evidence>
<dbReference type="InterPro" id="IPR014001">
    <property type="entry name" value="Helicase_ATP-bd"/>
</dbReference>
<dbReference type="InterPro" id="IPR041236">
    <property type="entry name" value="PriA_C"/>
</dbReference>
<feature type="binding site" evidence="12">
    <location>
        <position position="579"/>
    </location>
    <ligand>
        <name>Zn(2+)</name>
        <dbReference type="ChEBI" id="CHEBI:29105"/>
        <label>1</label>
    </ligand>
</feature>
<dbReference type="AlphaFoldDB" id="A0A229USI0"/>
<dbReference type="Pfam" id="PF00270">
    <property type="entry name" value="DEAD"/>
    <property type="match status" value="1"/>
</dbReference>
<dbReference type="HAMAP" id="MF_00983">
    <property type="entry name" value="PriA"/>
    <property type="match status" value="1"/>
</dbReference>
<dbReference type="SUPFAM" id="SSF52540">
    <property type="entry name" value="P-loop containing nucleoside triphosphate hydrolases"/>
    <property type="match status" value="2"/>
</dbReference>
<sequence>MYAKVIVDVPAKQTNRAFDYSVPEALRDWVAVGSRVSVPFGPRKLQGFVVELDDRSVMDPAKVKPIAEILDLSPPLTPDLVQLAHWISQTYLCHEITALQAMIPGALKAKYERHVRVKDDSMGQERPMSGLSGNAVGQHSFLLPAQQEIIRYVAAKGSVEIEALLQRFNSEGKLIKELMAEGYLQEVQMVKDRMTAKKALTVFPPDDPEQLRAWAEQLPSRSAKQKEVLELLAERPVPVKLTDLLNELSISAGTVKSLVEKGWLELREVEVLRDPYSHRSFQRTVPLSLMPEQEQVFQRISRPVMDREHRVFLLHGVTGSGKTEVYLQSIQTCLDQGREAIVLVPEISLTPQMVERFKGRFGDQVAVMHSRLSHGERYDEWRKIMQKQVRVVIGARSAIFAPFTQIGLIIIDEEHESSYKQEESPKYHARDVAIARASQHDAVVVLGSATPSLESMYGTLPEYKAEAAAREDSSQARFRSEQLDLFGASTEAGHPAADNNSQARLTGRRVPFELLTMHNRVEGRPLPRVHIIDMREELRQGNRSMFSRDLYKAIEDRLHKKEQTVLLLNRRGYSTFVMCRTCGYVAECPHCDISLTYHQSSRAIRCHYCGYAERELTVCPSCSSEHIRHFGTGTQRVEEELTKLFPGIRVIRMDVDTTTEKGSHEKWLTLFRNRQADLLLGTQMVAKGLDFPHVTLVGAIAADTVLNLPDFRAAERTFQLLTQVAGRAGRHELPGEVYVQTYAPEHYSIISASRHDYQSFMEKEMTLRKFHEYPPFHRLILITLSHEQVPLLMRTAELLASRIKELAKELQPMPVEVLGPVASPISRIKDRYRFQCMIKYRGEASISRLVHQAVAGFEELERQQKLTISVDVDPQVLM</sequence>
<feature type="binding site" evidence="12">
    <location>
        <position position="606"/>
    </location>
    <ligand>
        <name>Zn(2+)</name>
        <dbReference type="ChEBI" id="CHEBI:29105"/>
        <label>2</label>
    </ligand>
</feature>
<keyword evidence="6 12" id="KW-0347">Helicase</keyword>
<dbReference type="Pfam" id="PF18074">
    <property type="entry name" value="PriA_C"/>
    <property type="match status" value="1"/>
</dbReference>
<organism evidence="15 16">
    <name type="scientific">Paenibacillus rigui</name>
    <dbReference type="NCBI Taxonomy" id="554312"/>
    <lineage>
        <taxon>Bacteria</taxon>
        <taxon>Bacillati</taxon>
        <taxon>Bacillota</taxon>
        <taxon>Bacilli</taxon>
        <taxon>Bacillales</taxon>
        <taxon>Paenibacillaceae</taxon>
        <taxon>Paenibacillus</taxon>
    </lineage>
</organism>
<dbReference type="NCBIfam" id="TIGR00595">
    <property type="entry name" value="priA"/>
    <property type="match status" value="2"/>
</dbReference>
<dbReference type="GO" id="GO:0003677">
    <property type="term" value="F:DNA binding"/>
    <property type="evidence" value="ECO:0007669"/>
    <property type="project" value="UniProtKB-UniRule"/>
</dbReference>
<evidence type="ECO:0000256" key="1">
    <source>
        <dbReference type="ARBA" id="ARBA00022515"/>
    </source>
</evidence>
<comment type="catalytic activity">
    <reaction evidence="11 12">
        <text>ATP + H2O = ADP + phosphate + H(+)</text>
        <dbReference type="Rhea" id="RHEA:13065"/>
        <dbReference type="ChEBI" id="CHEBI:15377"/>
        <dbReference type="ChEBI" id="CHEBI:15378"/>
        <dbReference type="ChEBI" id="CHEBI:30616"/>
        <dbReference type="ChEBI" id="CHEBI:43474"/>
        <dbReference type="ChEBI" id="CHEBI:456216"/>
        <dbReference type="EC" id="5.6.2.4"/>
    </reaction>
</comment>
<evidence type="ECO:0000256" key="4">
    <source>
        <dbReference type="ARBA" id="ARBA00022741"/>
    </source>
</evidence>
<dbReference type="Pfam" id="PF00271">
    <property type="entry name" value="Helicase_C"/>
    <property type="match status" value="1"/>
</dbReference>
<keyword evidence="2 12" id="KW-0235">DNA replication</keyword>
<dbReference type="GO" id="GO:0006310">
    <property type="term" value="P:DNA recombination"/>
    <property type="evidence" value="ECO:0007669"/>
    <property type="project" value="InterPro"/>
</dbReference>
<dbReference type="InterPro" id="IPR011545">
    <property type="entry name" value="DEAD/DEAH_box_helicase_dom"/>
</dbReference>
<comment type="cofactor">
    <cofactor evidence="12">
        <name>Zn(2+)</name>
        <dbReference type="ChEBI" id="CHEBI:29105"/>
    </cofactor>
    <text evidence="12">Binds 2 zinc ions per subunit.</text>
</comment>
<evidence type="ECO:0000256" key="10">
    <source>
        <dbReference type="ARBA" id="ARBA00023235"/>
    </source>
</evidence>
<evidence type="ECO:0000256" key="7">
    <source>
        <dbReference type="ARBA" id="ARBA00022833"/>
    </source>
</evidence>
<accession>A0A229USI0</accession>
<keyword evidence="3 12" id="KW-0479">Metal-binding</keyword>
<dbReference type="RefSeq" id="WP_094015010.1">
    <property type="nucleotide sequence ID" value="NZ_NMQW01000017.1"/>
</dbReference>
<comment type="caution">
    <text evidence="15">The sequence shown here is derived from an EMBL/GenBank/DDBJ whole genome shotgun (WGS) entry which is preliminary data.</text>
</comment>
<dbReference type="PROSITE" id="PS51194">
    <property type="entry name" value="HELICASE_CTER"/>
    <property type="match status" value="1"/>
</dbReference>
<evidence type="ECO:0000256" key="8">
    <source>
        <dbReference type="ARBA" id="ARBA00022840"/>
    </source>
</evidence>
<dbReference type="FunFam" id="3.40.50.300:FF:000489">
    <property type="entry name" value="Primosome assembly protein PriA"/>
    <property type="match status" value="1"/>
</dbReference>
<dbReference type="InterPro" id="IPR027417">
    <property type="entry name" value="P-loop_NTPase"/>
</dbReference>
<evidence type="ECO:0000256" key="6">
    <source>
        <dbReference type="ARBA" id="ARBA00022806"/>
    </source>
</evidence>
<name>A0A229USI0_9BACL</name>
<dbReference type="GO" id="GO:0006302">
    <property type="term" value="P:double-strand break repair"/>
    <property type="evidence" value="ECO:0007669"/>
    <property type="project" value="InterPro"/>
</dbReference>
<protein>
    <recommendedName>
        <fullName evidence="12">Replication restart protein PriA</fullName>
    </recommendedName>
    <alternativeName>
        <fullName evidence="12">ATP-dependent DNA helicase PriA</fullName>
        <ecNumber evidence="12">5.6.2.4</ecNumber>
    </alternativeName>
    <alternativeName>
        <fullName evidence="12">DNA 3'-5' helicase PriA</fullName>
    </alternativeName>
</protein>
<dbReference type="GO" id="GO:1990077">
    <property type="term" value="C:primosome complex"/>
    <property type="evidence" value="ECO:0007669"/>
    <property type="project" value="UniProtKB-UniRule"/>
</dbReference>
<evidence type="ECO:0000256" key="3">
    <source>
        <dbReference type="ARBA" id="ARBA00022723"/>
    </source>
</evidence>
<dbReference type="InterPro" id="IPR040498">
    <property type="entry name" value="PriA_CRR"/>
</dbReference>
<feature type="binding site" evidence="12">
    <location>
        <position position="609"/>
    </location>
    <ligand>
        <name>Zn(2+)</name>
        <dbReference type="ChEBI" id="CHEBI:29105"/>
        <label>2</label>
    </ligand>
</feature>
<keyword evidence="16" id="KW-1185">Reference proteome</keyword>
<evidence type="ECO:0000256" key="11">
    <source>
        <dbReference type="ARBA" id="ARBA00048988"/>
    </source>
</evidence>
<evidence type="ECO:0000259" key="13">
    <source>
        <dbReference type="PROSITE" id="PS51192"/>
    </source>
</evidence>
<keyword evidence="4 12" id="KW-0547">Nucleotide-binding</keyword>
<dbReference type="GO" id="GO:0006270">
    <property type="term" value="P:DNA replication initiation"/>
    <property type="evidence" value="ECO:0007669"/>
    <property type="project" value="TreeGrafter"/>
</dbReference>
<dbReference type="InterPro" id="IPR005259">
    <property type="entry name" value="PriA"/>
</dbReference>
<dbReference type="Gene3D" id="3.40.50.300">
    <property type="entry name" value="P-loop containing nucleotide triphosphate hydrolases"/>
    <property type="match status" value="2"/>
</dbReference>
<keyword evidence="1 12" id="KW-0639">Primosome</keyword>
<gene>
    <name evidence="12" type="primary">priA</name>
    <name evidence="15" type="ORF">CF651_11525</name>
</gene>
<evidence type="ECO:0000313" key="16">
    <source>
        <dbReference type="Proteomes" id="UP000215509"/>
    </source>
</evidence>
<dbReference type="GO" id="GO:0005524">
    <property type="term" value="F:ATP binding"/>
    <property type="evidence" value="ECO:0007669"/>
    <property type="project" value="UniProtKB-UniRule"/>
</dbReference>
<dbReference type="PANTHER" id="PTHR30580:SF0">
    <property type="entry name" value="PRIMOSOMAL PROTEIN N"/>
    <property type="match status" value="1"/>
</dbReference>
<feature type="domain" description="Helicase ATP-binding" evidence="13">
    <location>
        <begin position="303"/>
        <end position="454"/>
    </location>
</feature>
<feature type="binding site" evidence="12">
    <location>
        <position position="619"/>
    </location>
    <ligand>
        <name>Zn(2+)</name>
        <dbReference type="ChEBI" id="CHEBI:29105"/>
        <label>1</label>
    </ligand>
</feature>
<dbReference type="EC" id="5.6.2.4" evidence="12"/>
<feature type="binding site" evidence="12">
    <location>
        <position position="622"/>
    </location>
    <ligand>
        <name>Zn(2+)</name>
        <dbReference type="ChEBI" id="CHEBI:29105"/>
        <label>1</label>
    </ligand>
</feature>
<evidence type="ECO:0000256" key="9">
    <source>
        <dbReference type="ARBA" id="ARBA00023125"/>
    </source>
</evidence>
<feature type="domain" description="Helicase C-terminal" evidence="14">
    <location>
        <begin position="611"/>
        <end position="768"/>
    </location>
</feature>
<dbReference type="Pfam" id="PF18319">
    <property type="entry name" value="Zn_ribbon_PriA"/>
    <property type="match status" value="1"/>
</dbReference>
<evidence type="ECO:0000313" key="15">
    <source>
        <dbReference type="EMBL" id="OXM85859.1"/>
    </source>
</evidence>